<feature type="region of interest" description="Disordered" evidence="1">
    <location>
        <begin position="107"/>
        <end position="137"/>
    </location>
</feature>
<gene>
    <name evidence="3" type="ORF">ACFFNY_08445</name>
</gene>
<evidence type="ECO:0000256" key="1">
    <source>
        <dbReference type="SAM" id="MobiDB-lite"/>
    </source>
</evidence>
<dbReference type="Proteomes" id="UP001589619">
    <property type="component" value="Unassembled WGS sequence"/>
</dbReference>
<protein>
    <submittedName>
        <fullName evidence="3">Uncharacterized protein</fullName>
    </submittedName>
</protein>
<comment type="caution">
    <text evidence="3">The sequence shown here is derived from an EMBL/GenBank/DDBJ whole genome shotgun (WGS) entry which is preliminary data.</text>
</comment>
<feature type="signal peptide" evidence="2">
    <location>
        <begin position="1"/>
        <end position="28"/>
    </location>
</feature>
<name>A0ABV5VU23_9BACL</name>
<feature type="chain" id="PRO_5045769189" evidence="2">
    <location>
        <begin position="29"/>
        <end position="325"/>
    </location>
</feature>
<evidence type="ECO:0000313" key="4">
    <source>
        <dbReference type="Proteomes" id="UP001589619"/>
    </source>
</evidence>
<keyword evidence="4" id="KW-1185">Reference proteome</keyword>
<sequence>MRKKWIVMGAGLGAGAIMLAASGLSAMAGVSGYDTWKSAAKQMKTVESVAGDVRLAIVDNGTKLADTQAAFKKDGGALSAKLALNAGGASQGLDVYLQDGKTVWKSSDSETYRVSERGGDKNGEDGRGWSDHAQRTPDPAMVEGVERVFDALVGNLKDRVTLESRDDGSKQVSLALSGSQVPVAVQAIGSLLISHASSAAETKSHEGIDARRGKGQKGIDEAAEKPLFDAKTVPELPKLTRDVRIDGIKLDATIDAGNYIGQQSLEIRIAGKDETDKDHTVVIQAQIDLNGVNATKADSIDLTGKSVEAVSTKSDHGRFRGPAQP</sequence>
<proteinExistence type="predicted"/>
<reference evidence="3 4" key="1">
    <citation type="submission" date="2024-09" db="EMBL/GenBank/DDBJ databases">
        <authorList>
            <person name="Sun Q."/>
            <person name="Mori K."/>
        </authorList>
    </citation>
    <scope>NUCLEOTIDE SEQUENCE [LARGE SCALE GENOMIC DNA]</scope>
    <source>
        <strain evidence="3 4">JCM 12520</strain>
    </source>
</reference>
<feature type="compositionally biased region" description="Basic and acidic residues" evidence="1">
    <location>
        <begin position="107"/>
        <end position="135"/>
    </location>
</feature>
<dbReference type="EMBL" id="JBHMAG010000007">
    <property type="protein sequence ID" value="MFB9751598.1"/>
    <property type="molecule type" value="Genomic_DNA"/>
</dbReference>
<organism evidence="3 4">
    <name type="scientific">Paenibacillus hodogayensis</name>
    <dbReference type="NCBI Taxonomy" id="279208"/>
    <lineage>
        <taxon>Bacteria</taxon>
        <taxon>Bacillati</taxon>
        <taxon>Bacillota</taxon>
        <taxon>Bacilli</taxon>
        <taxon>Bacillales</taxon>
        <taxon>Paenibacillaceae</taxon>
        <taxon>Paenibacillus</taxon>
    </lineage>
</organism>
<dbReference type="RefSeq" id="WP_344912269.1">
    <property type="nucleotide sequence ID" value="NZ_BAAAYO010000010.1"/>
</dbReference>
<evidence type="ECO:0000256" key="2">
    <source>
        <dbReference type="SAM" id="SignalP"/>
    </source>
</evidence>
<accession>A0ABV5VU23</accession>
<evidence type="ECO:0000313" key="3">
    <source>
        <dbReference type="EMBL" id="MFB9751598.1"/>
    </source>
</evidence>
<keyword evidence="2" id="KW-0732">Signal</keyword>